<dbReference type="PATRIC" id="fig|178901.15.peg.2502"/>
<evidence type="ECO:0000256" key="9">
    <source>
        <dbReference type="ARBA" id="ARBA00023052"/>
    </source>
</evidence>
<feature type="compositionally biased region" description="Polar residues" evidence="12">
    <location>
        <begin position="13"/>
        <end position="28"/>
    </location>
</feature>
<organism evidence="16 17">
    <name type="scientific">Acetobacter malorum</name>
    <dbReference type="NCBI Taxonomy" id="178901"/>
    <lineage>
        <taxon>Bacteria</taxon>
        <taxon>Pseudomonadati</taxon>
        <taxon>Pseudomonadota</taxon>
        <taxon>Alphaproteobacteria</taxon>
        <taxon>Acetobacterales</taxon>
        <taxon>Acetobacteraceae</taxon>
        <taxon>Acetobacter</taxon>
    </lineage>
</organism>
<dbReference type="FunFam" id="3.40.50.970:FF:000007">
    <property type="entry name" value="Acetolactate synthase"/>
    <property type="match status" value="1"/>
</dbReference>
<dbReference type="SUPFAM" id="SSF52467">
    <property type="entry name" value="DHS-like NAD/FAD-binding domain"/>
    <property type="match status" value="1"/>
</dbReference>
<comment type="similarity">
    <text evidence="3 11">Belongs to the TPP enzyme family.</text>
</comment>
<comment type="cofactor">
    <cofactor evidence="11">
        <name>thiamine diphosphate</name>
        <dbReference type="ChEBI" id="CHEBI:58937"/>
    </cofactor>
    <text evidence="11">Binds 1 thiamine pyrophosphate per subunit.</text>
</comment>
<evidence type="ECO:0000256" key="7">
    <source>
        <dbReference type="ARBA" id="ARBA00022723"/>
    </source>
</evidence>
<evidence type="ECO:0000256" key="10">
    <source>
        <dbReference type="ARBA" id="ARBA00023304"/>
    </source>
</evidence>
<keyword evidence="8 11" id="KW-0460">Magnesium</keyword>
<evidence type="ECO:0000256" key="4">
    <source>
        <dbReference type="ARBA" id="ARBA00013145"/>
    </source>
</evidence>
<dbReference type="EMBL" id="LHZZ01000589">
    <property type="protein sequence ID" value="KXV74707.1"/>
    <property type="molecule type" value="Genomic_DNA"/>
</dbReference>
<dbReference type="InterPro" id="IPR011766">
    <property type="entry name" value="TPP_enzyme_TPP-bd"/>
</dbReference>
<dbReference type="InterPro" id="IPR039368">
    <property type="entry name" value="AHAS_TPP"/>
</dbReference>
<dbReference type="PANTHER" id="PTHR18968">
    <property type="entry name" value="THIAMINE PYROPHOSPHATE ENZYMES"/>
    <property type="match status" value="1"/>
</dbReference>
<dbReference type="Gene3D" id="3.40.50.970">
    <property type="match status" value="2"/>
</dbReference>
<dbReference type="SUPFAM" id="SSF52518">
    <property type="entry name" value="Thiamin diphosphate-binding fold (THDP-binding)"/>
    <property type="match status" value="2"/>
</dbReference>
<feature type="domain" description="Thiamine pyrophosphate enzyme TPP-binding" evidence="14">
    <location>
        <begin position="427"/>
        <end position="573"/>
    </location>
</feature>
<dbReference type="Proteomes" id="UP000075538">
    <property type="component" value="Unassembled WGS sequence"/>
</dbReference>
<dbReference type="GO" id="GO:0000287">
    <property type="term" value="F:magnesium ion binding"/>
    <property type="evidence" value="ECO:0007669"/>
    <property type="project" value="UniProtKB-UniRule"/>
</dbReference>
<dbReference type="FunFam" id="3.40.50.1220:FF:000008">
    <property type="entry name" value="Acetolactate synthase"/>
    <property type="match status" value="1"/>
</dbReference>
<evidence type="ECO:0000256" key="2">
    <source>
        <dbReference type="ARBA" id="ARBA00005025"/>
    </source>
</evidence>
<dbReference type="GO" id="GO:0009099">
    <property type="term" value="P:L-valine biosynthetic process"/>
    <property type="evidence" value="ECO:0007669"/>
    <property type="project" value="UniProtKB-UniPathway"/>
</dbReference>
<dbReference type="GO" id="GO:0050660">
    <property type="term" value="F:flavin adenine dinucleotide binding"/>
    <property type="evidence" value="ECO:0007669"/>
    <property type="project" value="InterPro"/>
</dbReference>
<dbReference type="InterPro" id="IPR012001">
    <property type="entry name" value="Thiamin_PyroP_enz_TPP-bd_dom"/>
</dbReference>
<reference evidence="16 17" key="1">
    <citation type="submission" date="2015-06" db="EMBL/GenBank/DDBJ databases">
        <title>Improved classification and identification of acetic acid bacteria using matrix-assisted laser desorption/ionization time-of-flight mass spectrometry; Gluconobacter nephelii and Gluconobacter uchimurae are later heterotypic synonyms of Gluconobacter japonicus and Gluconobacter oxydans, respectively.</title>
        <authorList>
            <person name="Li L."/>
            <person name="Cleenwerck I."/>
            <person name="De Vuyst L."/>
            <person name="Vandamme P."/>
        </authorList>
    </citation>
    <scope>NUCLEOTIDE SEQUENCE [LARGE SCALE GENOMIC DNA]</scope>
    <source>
        <strain evidence="16 17">LMG 1604</strain>
    </source>
</reference>
<accession>A0A149V3C5</accession>
<dbReference type="Pfam" id="PF02776">
    <property type="entry name" value="TPP_enzyme_N"/>
    <property type="match status" value="1"/>
</dbReference>
<dbReference type="InterPro" id="IPR029035">
    <property type="entry name" value="DHS-like_NAD/FAD-binding_dom"/>
</dbReference>
<dbReference type="Pfam" id="PF02775">
    <property type="entry name" value="TPP_enzyme_C"/>
    <property type="match status" value="1"/>
</dbReference>
<dbReference type="Gene3D" id="3.40.50.1220">
    <property type="entry name" value="TPP-binding domain"/>
    <property type="match status" value="1"/>
</dbReference>
<proteinExistence type="inferred from homology"/>
<keyword evidence="5 11" id="KW-0028">Amino-acid biosynthesis</keyword>
<dbReference type="GO" id="GO:0009097">
    <property type="term" value="P:isoleucine biosynthetic process"/>
    <property type="evidence" value="ECO:0007669"/>
    <property type="project" value="UniProtKB-UniPathway"/>
</dbReference>
<comment type="pathway">
    <text evidence="1 11">Amino-acid biosynthesis; L-isoleucine biosynthesis; L-isoleucine from 2-oxobutanoate: step 1/4.</text>
</comment>
<dbReference type="GO" id="GO:0030976">
    <property type="term" value="F:thiamine pyrophosphate binding"/>
    <property type="evidence" value="ECO:0007669"/>
    <property type="project" value="UniProtKB-UniRule"/>
</dbReference>
<dbReference type="UniPathway" id="UPA00047">
    <property type="reaction ID" value="UER00055"/>
</dbReference>
<feature type="region of interest" description="Disordered" evidence="12">
    <location>
        <begin position="1"/>
        <end position="28"/>
    </location>
</feature>
<dbReference type="CDD" id="cd02015">
    <property type="entry name" value="TPP_AHAS"/>
    <property type="match status" value="1"/>
</dbReference>
<evidence type="ECO:0000313" key="17">
    <source>
        <dbReference type="Proteomes" id="UP000075538"/>
    </source>
</evidence>
<dbReference type="CDD" id="cd07035">
    <property type="entry name" value="TPP_PYR_POX_like"/>
    <property type="match status" value="1"/>
</dbReference>
<dbReference type="Pfam" id="PF00205">
    <property type="entry name" value="TPP_enzyme_M"/>
    <property type="match status" value="1"/>
</dbReference>
<protein>
    <recommendedName>
        <fullName evidence="4 11">Acetolactate synthase</fullName>
        <ecNumber evidence="4 11">2.2.1.6</ecNumber>
    </recommendedName>
</protein>
<evidence type="ECO:0000256" key="8">
    <source>
        <dbReference type="ARBA" id="ARBA00022842"/>
    </source>
</evidence>
<keyword evidence="9 11" id="KW-0786">Thiamine pyrophosphate</keyword>
<evidence type="ECO:0000256" key="6">
    <source>
        <dbReference type="ARBA" id="ARBA00022679"/>
    </source>
</evidence>
<dbReference type="EC" id="2.2.1.6" evidence="4 11"/>
<evidence type="ECO:0000256" key="1">
    <source>
        <dbReference type="ARBA" id="ARBA00004974"/>
    </source>
</evidence>
<feature type="domain" description="Thiamine pyrophosphate enzyme central" evidence="13">
    <location>
        <begin position="220"/>
        <end position="355"/>
    </location>
</feature>
<dbReference type="GO" id="GO:0003984">
    <property type="term" value="F:acetolactate synthase activity"/>
    <property type="evidence" value="ECO:0007669"/>
    <property type="project" value="UniProtKB-EC"/>
</dbReference>
<evidence type="ECO:0000256" key="12">
    <source>
        <dbReference type="SAM" id="MobiDB-lite"/>
    </source>
</evidence>
<evidence type="ECO:0000259" key="13">
    <source>
        <dbReference type="Pfam" id="PF00205"/>
    </source>
</evidence>
<comment type="cofactor">
    <cofactor evidence="11">
        <name>Mg(2+)</name>
        <dbReference type="ChEBI" id="CHEBI:18420"/>
    </cofactor>
    <text evidence="11">Binds 1 Mg(2+) ion per subunit.</text>
</comment>
<dbReference type="InterPro" id="IPR029061">
    <property type="entry name" value="THDP-binding"/>
</dbReference>
<evidence type="ECO:0000256" key="3">
    <source>
        <dbReference type="ARBA" id="ARBA00007812"/>
    </source>
</evidence>
<comment type="pathway">
    <text evidence="2 11">Amino-acid biosynthesis; L-valine biosynthesis; L-valine from pyruvate: step 1/4.</text>
</comment>
<comment type="caution">
    <text evidence="16">The sequence shown here is derived from an EMBL/GenBank/DDBJ whole genome shotgun (WGS) entry which is preliminary data.</text>
</comment>
<evidence type="ECO:0000259" key="15">
    <source>
        <dbReference type="Pfam" id="PF02776"/>
    </source>
</evidence>
<dbReference type="InterPro" id="IPR012000">
    <property type="entry name" value="Thiamin_PyroP_enz_cen_dom"/>
</dbReference>
<keyword evidence="6 11" id="KW-0808">Transferase</keyword>
<dbReference type="AlphaFoldDB" id="A0A149V3C5"/>
<keyword evidence="7 11" id="KW-0479">Metal-binding</keyword>
<evidence type="ECO:0000313" key="16">
    <source>
        <dbReference type="EMBL" id="KXV74707.1"/>
    </source>
</evidence>
<evidence type="ECO:0000259" key="14">
    <source>
        <dbReference type="Pfam" id="PF02775"/>
    </source>
</evidence>
<dbReference type="NCBIfam" id="TIGR00118">
    <property type="entry name" value="acolac_lg"/>
    <property type="match status" value="1"/>
</dbReference>
<evidence type="ECO:0000256" key="11">
    <source>
        <dbReference type="RuleBase" id="RU003591"/>
    </source>
</evidence>
<dbReference type="InterPro" id="IPR045229">
    <property type="entry name" value="TPP_enz"/>
</dbReference>
<dbReference type="InterPro" id="IPR012846">
    <property type="entry name" value="Acetolactate_synth_lsu"/>
</dbReference>
<evidence type="ECO:0000256" key="5">
    <source>
        <dbReference type="ARBA" id="ARBA00022605"/>
    </source>
</evidence>
<dbReference type="UniPathway" id="UPA00049">
    <property type="reaction ID" value="UER00059"/>
</dbReference>
<gene>
    <name evidence="16" type="ORF">AD953_10480</name>
</gene>
<dbReference type="GO" id="GO:0005948">
    <property type="term" value="C:acetolactate synthase complex"/>
    <property type="evidence" value="ECO:0007669"/>
    <property type="project" value="TreeGrafter"/>
</dbReference>
<comment type="catalytic activity">
    <reaction evidence="11">
        <text>2 pyruvate + H(+) = (2S)-2-acetolactate + CO2</text>
        <dbReference type="Rhea" id="RHEA:25249"/>
        <dbReference type="ChEBI" id="CHEBI:15361"/>
        <dbReference type="ChEBI" id="CHEBI:15378"/>
        <dbReference type="ChEBI" id="CHEBI:16526"/>
        <dbReference type="ChEBI" id="CHEBI:58476"/>
        <dbReference type="EC" id="2.2.1.6"/>
    </reaction>
</comment>
<dbReference type="PANTHER" id="PTHR18968:SF13">
    <property type="entry name" value="ACETOLACTATE SYNTHASE CATALYTIC SUBUNIT, MITOCHONDRIAL"/>
    <property type="match status" value="1"/>
</dbReference>
<keyword evidence="10 11" id="KW-0100">Branched-chain amino acid biosynthesis</keyword>
<name>A0A149V3C5_9PROT</name>
<sequence>MRPSPSMGEQDKMTPQTASSAPDAQKPQTLPGAEVLMRALDEQGVEVIFGYPGGAVLPIYDALFKQNRIRHVLVRHEQAAVHAAEAYARSTGKVGVVLVTSGPGATNAVTGLLDALMDSIPLVCLSGQVPSSLIGNDAFQEADTTGITRPVTKYNYLVRRPEDLAPAVHEAFTIARSGRPGPVLIDLPKNITVGDAPYVAASQTPMRVAKGTAEPDHEAVKRAVAAMKKARRPLFYTGGGVINAGPKACENLRKLVKLTGFPITSTLMGFGAYPGNDKQYLGMLGMHGMYEANLATHGCDVLIALGSRFDDRVTGRVDAFSPDSFKIHADIDASQINKIIPVDQPIVGDAGRIIEMMIEEWEKEPAYAHQADLAAWWEQIEAWRALDCLRFSQDQAPDAVIKPQQAIRRIYELARETGRDTYVSTEVGQHQMWAAQFFRFDDPNRWLTSGGLGTMGYGLPAAVGAQIAHPEALVLDIAGEASTLMNIQELGTIAQYRLPVKLFIINNHYMGMVRQWQELLHGSRYSESYSDALPDFVKLAESFHAKGLRATRMEELDDTIRAALEHDGPVIVDLCVTEGENCFPMIPSGAAHNEMILGPDQEERGAKVTREGMMLV</sequence>
<feature type="domain" description="Thiamine pyrophosphate enzyme N-terminal TPP-binding" evidence="15">
    <location>
        <begin position="32"/>
        <end position="145"/>
    </location>
</feature>